<protein>
    <submittedName>
        <fullName evidence="7">IclR family transcriptional regulator</fullName>
    </submittedName>
</protein>
<dbReference type="Proteomes" id="UP000215441">
    <property type="component" value="Unassembled WGS sequence"/>
</dbReference>
<dbReference type="EMBL" id="NOIG01000013">
    <property type="protein sequence ID" value="OYD48226.1"/>
    <property type="molecule type" value="Genomic_DNA"/>
</dbReference>
<reference evidence="7 8" key="1">
    <citation type="submission" date="2017-07" db="EMBL/GenBank/DDBJ databases">
        <title>Acidovorax KNDSW TSA 6 genome sequence and assembly.</title>
        <authorList>
            <person name="Mayilraj S."/>
        </authorList>
    </citation>
    <scope>NUCLEOTIDE SEQUENCE [LARGE SCALE GENOMIC DNA]</scope>
    <source>
        <strain evidence="7 8">KNDSW-TSA6</strain>
    </source>
</reference>
<dbReference type="GO" id="GO:0045892">
    <property type="term" value="P:negative regulation of DNA-templated transcription"/>
    <property type="evidence" value="ECO:0007669"/>
    <property type="project" value="TreeGrafter"/>
</dbReference>
<dbReference type="PANTHER" id="PTHR30136">
    <property type="entry name" value="HELIX-TURN-HELIX TRANSCRIPTIONAL REGULATOR, ICLR FAMILY"/>
    <property type="match status" value="1"/>
</dbReference>
<dbReference type="PROSITE" id="PS51078">
    <property type="entry name" value="ICLR_ED"/>
    <property type="match status" value="1"/>
</dbReference>
<dbReference type="RefSeq" id="WP_094291712.1">
    <property type="nucleotide sequence ID" value="NZ_NOIG01000013.1"/>
</dbReference>
<dbReference type="SMART" id="SM00346">
    <property type="entry name" value="HTH_ICLR"/>
    <property type="match status" value="1"/>
</dbReference>
<feature type="region of interest" description="Disordered" evidence="4">
    <location>
        <begin position="1"/>
        <end position="24"/>
    </location>
</feature>
<dbReference type="InterPro" id="IPR050707">
    <property type="entry name" value="HTH_MetabolicPath_Reg"/>
</dbReference>
<dbReference type="CDD" id="cd00090">
    <property type="entry name" value="HTH_ARSR"/>
    <property type="match status" value="1"/>
</dbReference>
<name>A0A235EGQ5_9BURK</name>
<keyword evidence="1" id="KW-0805">Transcription regulation</keyword>
<dbReference type="Pfam" id="PF01614">
    <property type="entry name" value="IclR_C"/>
    <property type="match status" value="1"/>
</dbReference>
<dbReference type="InterPro" id="IPR011991">
    <property type="entry name" value="ArsR-like_HTH"/>
</dbReference>
<proteinExistence type="predicted"/>
<feature type="domain" description="HTH iclR-type" evidence="5">
    <location>
        <begin position="24"/>
        <end position="86"/>
    </location>
</feature>
<dbReference type="PANTHER" id="PTHR30136:SF33">
    <property type="entry name" value="TRANSCRIPTIONAL REGULATORY PROTEIN"/>
    <property type="match status" value="1"/>
</dbReference>
<organism evidence="7 8">
    <name type="scientific">Acidovorax kalamii</name>
    <dbReference type="NCBI Taxonomy" id="2004485"/>
    <lineage>
        <taxon>Bacteria</taxon>
        <taxon>Pseudomonadati</taxon>
        <taxon>Pseudomonadota</taxon>
        <taxon>Betaproteobacteria</taxon>
        <taxon>Burkholderiales</taxon>
        <taxon>Comamonadaceae</taxon>
        <taxon>Acidovorax</taxon>
    </lineage>
</organism>
<gene>
    <name evidence="7" type="ORF">CBY09_21545</name>
</gene>
<dbReference type="SUPFAM" id="SSF46785">
    <property type="entry name" value="Winged helix' DNA-binding domain"/>
    <property type="match status" value="1"/>
</dbReference>
<dbReference type="PROSITE" id="PS51077">
    <property type="entry name" value="HTH_ICLR"/>
    <property type="match status" value="1"/>
</dbReference>
<dbReference type="SUPFAM" id="SSF55781">
    <property type="entry name" value="GAF domain-like"/>
    <property type="match status" value="1"/>
</dbReference>
<evidence type="ECO:0000259" key="6">
    <source>
        <dbReference type="PROSITE" id="PS51078"/>
    </source>
</evidence>
<dbReference type="InterPro" id="IPR036390">
    <property type="entry name" value="WH_DNA-bd_sf"/>
</dbReference>
<evidence type="ECO:0000256" key="4">
    <source>
        <dbReference type="SAM" id="MobiDB-lite"/>
    </source>
</evidence>
<comment type="caution">
    <text evidence="7">The sequence shown here is derived from an EMBL/GenBank/DDBJ whole genome shotgun (WGS) entry which is preliminary data.</text>
</comment>
<dbReference type="AlphaFoldDB" id="A0A235EGQ5"/>
<dbReference type="InterPro" id="IPR005471">
    <property type="entry name" value="Tscrpt_reg_IclR_N"/>
</dbReference>
<evidence type="ECO:0000256" key="1">
    <source>
        <dbReference type="ARBA" id="ARBA00023015"/>
    </source>
</evidence>
<dbReference type="Pfam" id="PF09339">
    <property type="entry name" value="HTH_IclR"/>
    <property type="match status" value="1"/>
</dbReference>
<feature type="domain" description="IclR-ED" evidence="6">
    <location>
        <begin position="87"/>
        <end position="267"/>
    </location>
</feature>
<evidence type="ECO:0000313" key="7">
    <source>
        <dbReference type="EMBL" id="OYD48226.1"/>
    </source>
</evidence>
<evidence type="ECO:0000256" key="3">
    <source>
        <dbReference type="ARBA" id="ARBA00023163"/>
    </source>
</evidence>
<dbReference type="InterPro" id="IPR036388">
    <property type="entry name" value="WH-like_DNA-bd_sf"/>
</dbReference>
<accession>A0A235EGQ5</accession>
<dbReference type="GO" id="GO:0003700">
    <property type="term" value="F:DNA-binding transcription factor activity"/>
    <property type="evidence" value="ECO:0007669"/>
    <property type="project" value="TreeGrafter"/>
</dbReference>
<evidence type="ECO:0000256" key="2">
    <source>
        <dbReference type="ARBA" id="ARBA00023125"/>
    </source>
</evidence>
<dbReference type="InterPro" id="IPR029016">
    <property type="entry name" value="GAF-like_dom_sf"/>
</dbReference>
<keyword evidence="8" id="KW-1185">Reference proteome</keyword>
<dbReference type="GO" id="GO:0003677">
    <property type="term" value="F:DNA binding"/>
    <property type="evidence" value="ECO:0007669"/>
    <property type="project" value="UniProtKB-KW"/>
</dbReference>
<dbReference type="InterPro" id="IPR014757">
    <property type="entry name" value="Tscrpt_reg_IclR_C"/>
</dbReference>
<dbReference type="Gene3D" id="1.10.10.10">
    <property type="entry name" value="Winged helix-like DNA-binding domain superfamily/Winged helix DNA-binding domain"/>
    <property type="match status" value="1"/>
</dbReference>
<keyword evidence="3" id="KW-0804">Transcription</keyword>
<dbReference type="Gene3D" id="3.30.450.40">
    <property type="match status" value="1"/>
</dbReference>
<keyword evidence="2" id="KW-0238">DNA-binding</keyword>
<sequence>MSSVTNPSSRVAVRRKNHEEPTLNRSLERGVEILRAFRPGADLLGNGELAERTGLSRATVSRLAQTLVQCGLLEHDGPRRAYRLAAPVLSFAHAMRSGSPVLQIAAPLMRTAAEKLRVNVGLAVADREEMVYLESIRYNRKVSLRSVVAGQRVPIELTSLGRAYLCALSESQRRELMTRLGQQRLTGWRTLREEILTAVQLFGKKGYCTASWQPEVVALAIPIVTPGSAIYVLNMSVTTQQSASEIEEELSAPLKALAGKITEAVRRLD</sequence>
<evidence type="ECO:0000313" key="8">
    <source>
        <dbReference type="Proteomes" id="UP000215441"/>
    </source>
</evidence>
<dbReference type="OrthoDB" id="5401369at2"/>
<evidence type="ECO:0000259" key="5">
    <source>
        <dbReference type="PROSITE" id="PS51077"/>
    </source>
</evidence>